<dbReference type="EMBL" id="KM507819">
    <property type="protein sequence ID" value="AIT14336.1"/>
    <property type="molecule type" value="Genomic_DNA"/>
</dbReference>
<sequence>MMFEQDLEIFKSHIDYLTILENDLTTKYKGIRVLCWYDDWDYKRELTIDRIYFSDGVLNVHGVNDFGHSYTYSNNAKFKRIYNE</sequence>
<protein>
    <submittedName>
        <fullName evidence="1">Uncharacterized protein</fullName>
    </submittedName>
</protein>
<dbReference type="GeneID" id="22111486"/>
<dbReference type="Proteomes" id="UP000029889">
    <property type="component" value="Segment"/>
</dbReference>
<dbReference type="KEGG" id="vg:22111486"/>
<evidence type="ECO:0000313" key="1">
    <source>
        <dbReference type="EMBL" id="AIT14336.1"/>
    </source>
</evidence>
<gene>
    <name evidence="1" type="primary">446</name>
    <name evidence="1" type="ORF">PBI_121Q_446</name>
</gene>
<proteinExistence type="predicted"/>
<dbReference type="RefSeq" id="YP_009102033.1">
    <property type="nucleotide sequence ID" value="NC_025447.1"/>
</dbReference>
<organism evidence="1 2">
    <name type="scientific">Escherichia phage 121Q</name>
    <dbReference type="NCBI Taxonomy" id="1555202"/>
    <lineage>
        <taxon>Viruses</taxon>
        <taxon>Duplodnaviria</taxon>
        <taxon>Heunggongvirae</taxon>
        <taxon>Uroviricota</taxon>
        <taxon>Caudoviricetes</taxon>
        <taxon>Asteriusvirus</taxon>
        <taxon>Asteriusvirus av121Q</taxon>
    </lineage>
</organism>
<keyword evidence="2" id="KW-1185">Reference proteome</keyword>
<accession>A0A097EY29</accession>
<reference evidence="1 2" key="1">
    <citation type="submission" date="2014-09" db="EMBL/GenBank/DDBJ databases">
        <authorList>
            <person name="Lapin J.S."/>
            <person name="Pope W.H."/>
            <person name="Hua J."/>
            <person name="Ford M.E."/>
            <person name="Conway J.F."/>
            <person name="Hatfull G.F."/>
            <person name="Hendrix R.W."/>
        </authorList>
    </citation>
    <scope>NUCLEOTIDE SEQUENCE [LARGE SCALE GENOMIC DNA]</scope>
</reference>
<name>A0A097EY29_9CAUD</name>
<evidence type="ECO:0000313" key="2">
    <source>
        <dbReference type="Proteomes" id="UP000029889"/>
    </source>
</evidence>